<dbReference type="GO" id="GO:0004721">
    <property type="term" value="F:phosphoprotein phosphatase activity"/>
    <property type="evidence" value="ECO:0007669"/>
    <property type="project" value="TreeGrafter"/>
</dbReference>
<accession>A0A174HHE8</accession>
<dbReference type="CDD" id="cd00082">
    <property type="entry name" value="HisKA"/>
    <property type="match status" value="1"/>
</dbReference>
<dbReference type="Gene3D" id="3.30.565.10">
    <property type="entry name" value="Histidine kinase-like ATPase, C-terminal domain"/>
    <property type="match status" value="1"/>
</dbReference>
<keyword evidence="4" id="KW-0597">Phosphoprotein</keyword>
<evidence type="ECO:0000256" key="1">
    <source>
        <dbReference type="ARBA" id="ARBA00000085"/>
    </source>
</evidence>
<evidence type="ECO:0000256" key="5">
    <source>
        <dbReference type="ARBA" id="ARBA00022679"/>
    </source>
</evidence>
<keyword evidence="7" id="KW-0902">Two-component regulatory system</keyword>
<dbReference type="InterPro" id="IPR005467">
    <property type="entry name" value="His_kinase_dom"/>
</dbReference>
<dbReference type="PANTHER" id="PTHR45453">
    <property type="entry name" value="PHOSPHATE REGULON SENSOR PROTEIN PHOR"/>
    <property type="match status" value="1"/>
</dbReference>
<gene>
    <name evidence="10" type="primary">kinB</name>
    <name evidence="10" type="ORF">ERS852476_03773</name>
</gene>
<dbReference type="AlphaFoldDB" id="A0A174HHE8"/>
<evidence type="ECO:0000259" key="9">
    <source>
        <dbReference type="PROSITE" id="PS50109"/>
    </source>
</evidence>
<evidence type="ECO:0000256" key="4">
    <source>
        <dbReference type="ARBA" id="ARBA00022553"/>
    </source>
</evidence>
<dbReference type="GO" id="GO:0016036">
    <property type="term" value="P:cellular response to phosphate starvation"/>
    <property type="evidence" value="ECO:0007669"/>
    <property type="project" value="TreeGrafter"/>
</dbReference>
<feature type="transmembrane region" description="Helical" evidence="8">
    <location>
        <begin position="6"/>
        <end position="24"/>
    </location>
</feature>
<dbReference type="SUPFAM" id="SSF47384">
    <property type="entry name" value="Homodimeric domain of signal transducing histidine kinase"/>
    <property type="match status" value="1"/>
</dbReference>
<evidence type="ECO:0000313" key="10">
    <source>
        <dbReference type="EMBL" id="CUO73661.1"/>
    </source>
</evidence>
<evidence type="ECO:0000256" key="7">
    <source>
        <dbReference type="ARBA" id="ARBA00023012"/>
    </source>
</evidence>
<dbReference type="FunFam" id="3.30.565.10:FF:000006">
    <property type="entry name" value="Sensor histidine kinase WalK"/>
    <property type="match status" value="1"/>
</dbReference>
<name>A0A174HHE8_9FIRM</name>
<dbReference type="GO" id="GO:0000155">
    <property type="term" value="F:phosphorelay sensor kinase activity"/>
    <property type="evidence" value="ECO:0007669"/>
    <property type="project" value="InterPro"/>
</dbReference>
<evidence type="ECO:0000256" key="6">
    <source>
        <dbReference type="ARBA" id="ARBA00022777"/>
    </source>
</evidence>
<reference evidence="10 11" key="1">
    <citation type="submission" date="2015-09" db="EMBL/GenBank/DDBJ databases">
        <authorList>
            <consortium name="Pathogen Informatics"/>
        </authorList>
    </citation>
    <scope>NUCLEOTIDE SEQUENCE [LARGE SCALE GENOMIC DNA]</scope>
    <source>
        <strain evidence="10 11">2789STDY5834861</strain>
    </source>
</reference>
<dbReference type="InterPro" id="IPR036097">
    <property type="entry name" value="HisK_dim/P_sf"/>
</dbReference>
<dbReference type="GO" id="GO:0005886">
    <property type="term" value="C:plasma membrane"/>
    <property type="evidence" value="ECO:0007669"/>
    <property type="project" value="TreeGrafter"/>
</dbReference>
<dbReference type="Gene3D" id="1.10.287.130">
    <property type="match status" value="1"/>
</dbReference>
<dbReference type="CDD" id="cd00075">
    <property type="entry name" value="HATPase"/>
    <property type="match status" value="1"/>
</dbReference>
<comment type="catalytic activity">
    <reaction evidence="1">
        <text>ATP + protein L-histidine = ADP + protein N-phospho-L-histidine.</text>
        <dbReference type="EC" id="2.7.13.3"/>
    </reaction>
</comment>
<evidence type="ECO:0000256" key="8">
    <source>
        <dbReference type="SAM" id="Phobius"/>
    </source>
</evidence>
<dbReference type="PRINTS" id="PR00344">
    <property type="entry name" value="BCTRLSENSOR"/>
</dbReference>
<comment type="subcellular location">
    <subcellularLocation>
        <location evidence="2">Membrane</location>
    </subcellularLocation>
</comment>
<dbReference type="InterPro" id="IPR003594">
    <property type="entry name" value="HATPase_dom"/>
</dbReference>
<dbReference type="InterPro" id="IPR050351">
    <property type="entry name" value="BphY/WalK/GraS-like"/>
</dbReference>
<protein>
    <recommendedName>
        <fullName evidence="3">histidine kinase</fullName>
        <ecNumber evidence="3">2.7.13.3</ecNumber>
    </recommendedName>
</protein>
<dbReference type="Pfam" id="PF00512">
    <property type="entry name" value="HisKA"/>
    <property type="match status" value="1"/>
</dbReference>
<proteinExistence type="predicted"/>
<sequence length="308" mass="36043">MEVMIFIIFFSLVFITTFALWKYVRLKHDVYEYTEKLDNTINYMLKNGELKTTPYENDDLWEKIYEKLVRLSHLYTHKNLEISEEKDKLKELVSDISHQTKTSIANIKLYLEIMTDESDFKKNQEYMRKMNGQIDKLDFLLQSMVKMSRLETGTIKIQKQNVLLADTLAMAISNVVIKADKKNIKIDVQYDEQLMLKHDKKWTAEAIFNILDNAVKYTEVGGNIHVVVCRQELFTKISIEDTGKGIAPERQATIFTRFYREPEVHDKEGIGIGLYLAREIITLQNGYIEVQSQIGQGSKFIIYLPNRD</sequence>
<evidence type="ECO:0000256" key="3">
    <source>
        <dbReference type="ARBA" id="ARBA00012438"/>
    </source>
</evidence>
<keyword evidence="8" id="KW-0812">Transmembrane</keyword>
<keyword evidence="8" id="KW-1133">Transmembrane helix</keyword>
<dbReference type="InterPro" id="IPR004358">
    <property type="entry name" value="Sig_transdc_His_kin-like_C"/>
</dbReference>
<organism evidence="10 11">
    <name type="scientific">Blautia obeum</name>
    <dbReference type="NCBI Taxonomy" id="40520"/>
    <lineage>
        <taxon>Bacteria</taxon>
        <taxon>Bacillati</taxon>
        <taxon>Bacillota</taxon>
        <taxon>Clostridia</taxon>
        <taxon>Lachnospirales</taxon>
        <taxon>Lachnospiraceae</taxon>
        <taxon>Blautia</taxon>
    </lineage>
</organism>
<dbReference type="PANTHER" id="PTHR45453:SF1">
    <property type="entry name" value="PHOSPHATE REGULON SENSOR PROTEIN PHOR"/>
    <property type="match status" value="1"/>
</dbReference>
<dbReference type="PROSITE" id="PS50109">
    <property type="entry name" value="HIS_KIN"/>
    <property type="match status" value="1"/>
</dbReference>
<keyword evidence="6" id="KW-0418">Kinase</keyword>
<dbReference type="SMART" id="SM00388">
    <property type="entry name" value="HisKA"/>
    <property type="match status" value="1"/>
</dbReference>
<feature type="domain" description="Histidine kinase" evidence="9">
    <location>
        <begin position="95"/>
        <end position="308"/>
    </location>
</feature>
<evidence type="ECO:0000313" key="11">
    <source>
        <dbReference type="Proteomes" id="UP000095645"/>
    </source>
</evidence>
<evidence type="ECO:0000256" key="2">
    <source>
        <dbReference type="ARBA" id="ARBA00004370"/>
    </source>
</evidence>
<dbReference type="EMBL" id="CYZP01000068">
    <property type="protein sequence ID" value="CUO73661.1"/>
    <property type="molecule type" value="Genomic_DNA"/>
</dbReference>
<dbReference type="Pfam" id="PF02518">
    <property type="entry name" value="HATPase_c"/>
    <property type="match status" value="1"/>
</dbReference>
<dbReference type="RefSeq" id="WP_009319963.1">
    <property type="nucleotide sequence ID" value="NZ_CYZP01000068.1"/>
</dbReference>
<dbReference type="SMART" id="SM00387">
    <property type="entry name" value="HATPase_c"/>
    <property type="match status" value="1"/>
</dbReference>
<dbReference type="Proteomes" id="UP000095645">
    <property type="component" value="Unassembled WGS sequence"/>
</dbReference>
<dbReference type="InterPro" id="IPR036890">
    <property type="entry name" value="HATPase_C_sf"/>
</dbReference>
<dbReference type="SUPFAM" id="SSF55874">
    <property type="entry name" value="ATPase domain of HSP90 chaperone/DNA topoisomerase II/histidine kinase"/>
    <property type="match status" value="1"/>
</dbReference>
<dbReference type="InterPro" id="IPR003661">
    <property type="entry name" value="HisK_dim/P_dom"/>
</dbReference>
<keyword evidence="5 10" id="KW-0808">Transferase</keyword>
<dbReference type="EC" id="2.7.13.3" evidence="3"/>
<keyword evidence="8" id="KW-0472">Membrane</keyword>